<reference evidence="2" key="1">
    <citation type="journal article" date="2019" name="bioRxiv">
        <title>The Genome of the Zebra Mussel, Dreissena polymorpha: A Resource for Invasive Species Research.</title>
        <authorList>
            <person name="McCartney M.A."/>
            <person name="Auch B."/>
            <person name="Kono T."/>
            <person name="Mallez S."/>
            <person name="Zhang Y."/>
            <person name="Obille A."/>
            <person name="Becker A."/>
            <person name="Abrahante J.E."/>
            <person name="Garbe J."/>
            <person name="Badalamenti J.P."/>
            <person name="Herman A."/>
            <person name="Mangelson H."/>
            <person name="Liachko I."/>
            <person name="Sullivan S."/>
            <person name="Sone E.D."/>
            <person name="Koren S."/>
            <person name="Silverstein K.A.T."/>
            <person name="Beckman K.B."/>
            <person name="Gohl D.M."/>
        </authorList>
    </citation>
    <scope>NUCLEOTIDE SEQUENCE</scope>
    <source>
        <strain evidence="2">Duluth1</strain>
        <tissue evidence="2">Whole animal</tissue>
    </source>
</reference>
<evidence type="ECO:0000313" key="2">
    <source>
        <dbReference type="EMBL" id="KAH3689574.1"/>
    </source>
</evidence>
<proteinExistence type="predicted"/>
<keyword evidence="3" id="KW-1185">Reference proteome</keyword>
<dbReference type="AlphaFoldDB" id="A0A9D4BD55"/>
<organism evidence="2 3">
    <name type="scientific">Dreissena polymorpha</name>
    <name type="common">Zebra mussel</name>
    <name type="synonym">Mytilus polymorpha</name>
    <dbReference type="NCBI Taxonomy" id="45954"/>
    <lineage>
        <taxon>Eukaryota</taxon>
        <taxon>Metazoa</taxon>
        <taxon>Spiralia</taxon>
        <taxon>Lophotrochozoa</taxon>
        <taxon>Mollusca</taxon>
        <taxon>Bivalvia</taxon>
        <taxon>Autobranchia</taxon>
        <taxon>Heteroconchia</taxon>
        <taxon>Euheterodonta</taxon>
        <taxon>Imparidentia</taxon>
        <taxon>Neoheterodontei</taxon>
        <taxon>Myida</taxon>
        <taxon>Dreissenoidea</taxon>
        <taxon>Dreissenidae</taxon>
        <taxon>Dreissena</taxon>
    </lineage>
</organism>
<dbReference type="EMBL" id="JAIWYP010000111">
    <property type="protein sequence ID" value="KAH3689574.1"/>
    <property type="molecule type" value="Genomic_DNA"/>
</dbReference>
<evidence type="ECO:0000313" key="3">
    <source>
        <dbReference type="Proteomes" id="UP000828390"/>
    </source>
</evidence>
<comment type="caution">
    <text evidence="2">The sequence shown here is derived from an EMBL/GenBank/DDBJ whole genome shotgun (WGS) entry which is preliminary data.</text>
</comment>
<sequence length="133" mass="15177">MLYPRLKTTTFPSEIEKEETLKVIKEQMTSIINDDARVPDILVEREDENNNSSMACNATDTMDTCKNQSSRHSLGLGDMLNSFITKNVPPSKNDIIDAKVKSYMSEPILEYKEDPLKWWREKQKTSRTGTGSS</sequence>
<gene>
    <name evidence="2" type="ORF">DPMN_191881</name>
</gene>
<reference evidence="2" key="2">
    <citation type="submission" date="2020-11" db="EMBL/GenBank/DDBJ databases">
        <authorList>
            <person name="McCartney M.A."/>
            <person name="Auch B."/>
            <person name="Kono T."/>
            <person name="Mallez S."/>
            <person name="Becker A."/>
            <person name="Gohl D.M."/>
            <person name="Silverstein K.A.T."/>
            <person name="Koren S."/>
            <person name="Bechman K.B."/>
            <person name="Herman A."/>
            <person name="Abrahante J.E."/>
            <person name="Garbe J."/>
        </authorList>
    </citation>
    <scope>NUCLEOTIDE SEQUENCE</scope>
    <source>
        <strain evidence="2">Duluth1</strain>
        <tissue evidence="2">Whole animal</tissue>
    </source>
</reference>
<dbReference type="Proteomes" id="UP000828390">
    <property type="component" value="Unassembled WGS sequence"/>
</dbReference>
<feature type="region of interest" description="Disordered" evidence="1">
    <location>
        <begin position="48"/>
        <end position="68"/>
    </location>
</feature>
<name>A0A9D4BD55_DREPO</name>
<evidence type="ECO:0000256" key="1">
    <source>
        <dbReference type="SAM" id="MobiDB-lite"/>
    </source>
</evidence>
<feature type="compositionally biased region" description="Polar residues" evidence="1">
    <location>
        <begin position="50"/>
        <end position="68"/>
    </location>
</feature>
<accession>A0A9D4BD55</accession>
<protein>
    <submittedName>
        <fullName evidence="2">Uncharacterized protein</fullName>
    </submittedName>
</protein>